<sequence length="39" mass="4544">MITIGVRGSIKFEDVVKAFNQNYQLRLEKETLCLSETRI</sequence>
<protein>
    <submittedName>
        <fullName evidence="1">Uncharacterized protein</fullName>
    </submittedName>
</protein>
<reference evidence="1" key="1">
    <citation type="submission" date="2021-01" db="EMBL/GenBank/DDBJ databases">
        <authorList>
            <consortium name="Genoscope - CEA"/>
            <person name="William W."/>
        </authorList>
    </citation>
    <scope>NUCLEOTIDE SEQUENCE</scope>
</reference>
<name>A0A8S1WXM0_PAROT</name>
<keyword evidence="2" id="KW-1185">Reference proteome</keyword>
<dbReference type="Proteomes" id="UP000683925">
    <property type="component" value="Unassembled WGS sequence"/>
</dbReference>
<evidence type="ECO:0000313" key="2">
    <source>
        <dbReference type="Proteomes" id="UP000683925"/>
    </source>
</evidence>
<dbReference type="EMBL" id="CAJJDP010000104">
    <property type="protein sequence ID" value="CAD8193320.1"/>
    <property type="molecule type" value="Genomic_DNA"/>
</dbReference>
<evidence type="ECO:0000313" key="1">
    <source>
        <dbReference type="EMBL" id="CAD8193320.1"/>
    </source>
</evidence>
<comment type="caution">
    <text evidence="1">The sequence shown here is derived from an EMBL/GenBank/DDBJ whole genome shotgun (WGS) entry which is preliminary data.</text>
</comment>
<proteinExistence type="predicted"/>
<gene>
    <name evidence="1" type="ORF">POCTA_138.1.T1040086</name>
</gene>
<organism evidence="1 2">
    <name type="scientific">Paramecium octaurelia</name>
    <dbReference type="NCBI Taxonomy" id="43137"/>
    <lineage>
        <taxon>Eukaryota</taxon>
        <taxon>Sar</taxon>
        <taxon>Alveolata</taxon>
        <taxon>Ciliophora</taxon>
        <taxon>Intramacronucleata</taxon>
        <taxon>Oligohymenophorea</taxon>
        <taxon>Peniculida</taxon>
        <taxon>Parameciidae</taxon>
        <taxon>Paramecium</taxon>
    </lineage>
</organism>
<accession>A0A8S1WXM0</accession>
<dbReference type="AlphaFoldDB" id="A0A8S1WXM0"/>